<evidence type="ECO:0000256" key="1">
    <source>
        <dbReference type="ARBA" id="ARBA00004613"/>
    </source>
</evidence>
<dbReference type="GO" id="GO:0005125">
    <property type="term" value="F:cytokine activity"/>
    <property type="evidence" value="ECO:0007669"/>
    <property type="project" value="InterPro"/>
</dbReference>
<dbReference type="InterPro" id="IPR010345">
    <property type="entry name" value="IL-17_fam"/>
</dbReference>
<proteinExistence type="inferred from homology"/>
<protein>
    <submittedName>
        <fullName evidence="5">Interleukin 17</fullName>
    </submittedName>
</protein>
<evidence type="ECO:0000256" key="3">
    <source>
        <dbReference type="ARBA" id="ARBA00022525"/>
    </source>
</evidence>
<keyword evidence="4" id="KW-0732">Signal</keyword>
<dbReference type="Gene3D" id="2.10.90.10">
    <property type="entry name" value="Cystine-knot cytokines"/>
    <property type="match status" value="1"/>
</dbReference>
<evidence type="ECO:0000256" key="4">
    <source>
        <dbReference type="ARBA" id="ARBA00022729"/>
    </source>
</evidence>
<keyword evidence="3" id="KW-0964">Secreted</keyword>
<dbReference type="Proteomes" id="UP000276133">
    <property type="component" value="Unassembled WGS sequence"/>
</dbReference>
<evidence type="ECO:0000256" key="2">
    <source>
        <dbReference type="ARBA" id="ARBA00007236"/>
    </source>
</evidence>
<reference evidence="5 6" key="1">
    <citation type="journal article" date="2018" name="Sci. Rep.">
        <title>Genomic signatures of local adaptation to the degree of environmental predictability in rotifers.</title>
        <authorList>
            <person name="Franch-Gras L."/>
            <person name="Hahn C."/>
            <person name="Garcia-Roger E.M."/>
            <person name="Carmona M.J."/>
            <person name="Serra M."/>
            <person name="Gomez A."/>
        </authorList>
    </citation>
    <scope>NUCLEOTIDE SEQUENCE [LARGE SCALE GENOMIC DNA]</scope>
    <source>
        <strain evidence="5">HYR1</strain>
    </source>
</reference>
<dbReference type="EMBL" id="REGN01004801">
    <property type="protein sequence ID" value="RNA16136.1"/>
    <property type="molecule type" value="Genomic_DNA"/>
</dbReference>
<keyword evidence="6" id="KW-1185">Reference proteome</keyword>
<dbReference type="Pfam" id="PF06083">
    <property type="entry name" value="IL17"/>
    <property type="match status" value="1"/>
</dbReference>
<dbReference type="InterPro" id="IPR029034">
    <property type="entry name" value="Cystine-knot_cytokine"/>
</dbReference>
<accession>A0A3M7QXT7</accession>
<dbReference type="OrthoDB" id="6038945at2759"/>
<comment type="similarity">
    <text evidence="2">Belongs to the IL-17 family.</text>
</comment>
<gene>
    <name evidence="5" type="ORF">BpHYR1_036710</name>
</gene>
<dbReference type="SUPFAM" id="SSF57501">
    <property type="entry name" value="Cystine-knot cytokines"/>
    <property type="match status" value="1"/>
</dbReference>
<evidence type="ECO:0000313" key="5">
    <source>
        <dbReference type="EMBL" id="RNA16136.1"/>
    </source>
</evidence>
<organism evidence="5 6">
    <name type="scientific">Brachionus plicatilis</name>
    <name type="common">Marine rotifer</name>
    <name type="synonym">Brachionus muelleri</name>
    <dbReference type="NCBI Taxonomy" id="10195"/>
    <lineage>
        <taxon>Eukaryota</taxon>
        <taxon>Metazoa</taxon>
        <taxon>Spiralia</taxon>
        <taxon>Gnathifera</taxon>
        <taxon>Rotifera</taxon>
        <taxon>Eurotatoria</taxon>
        <taxon>Monogononta</taxon>
        <taxon>Pseudotrocha</taxon>
        <taxon>Ploima</taxon>
        <taxon>Brachionidae</taxon>
        <taxon>Brachionus</taxon>
    </lineage>
</organism>
<sequence length="243" mass="28650">MCSVYYVILHIISHFIILKSSPIDSSHEQLIFREIKKEIDSYGFDQNFDFLNHFNSKYGDSISKKKTNAYNIFEYLLNTNPKRINSKSCLNPNQEYLELLYSEYSIFFRKQEELLVKLESPSKNEKYLTETDDSQCNINERNTTTINKRSICPWKYKLNIRFDRFPPYRAEAKCSCSYCNFIGNNILPINMYGCLPVLKPIPVLVKQDECDKDGYYIWKPDIDYVNMACTCGFVQNFISHGKR</sequence>
<comment type="subcellular location">
    <subcellularLocation>
        <location evidence="1">Secreted</location>
    </subcellularLocation>
</comment>
<evidence type="ECO:0000313" key="6">
    <source>
        <dbReference type="Proteomes" id="UP000276133"/>
    </source>
</evidence>
<name>A0A3M7QXT7_BRAPC</name>
<comment type="caution">
    <text evidence="5">The sequence shown here is derived from an EMBL/GenBank/DDBJ whole genome shotgun (WGS) entry which is preliminary data.</text>
</comment>
<dbReference type="AlphaFoldDB" id="A0A3M7QXT7"/>
<dbReference type="GO" id="GO:0005576">
    <property type="term" value="C:extracellular region"/>
    <property type="evidence" value="ECO:0007669"/>
    <property type="project" value="UniProtKB-SubCell"/>
</dbReference>